<dbReference type="PROSITE" id="PS50893">
    <property type="entry name" value="ABC_TRANSPORTER_2"/>
    <property type="match status" value="1"/>
</dbReference>
<dbReference type="SMART" id="SM00382">
    <property type="entry name" value="AAA"/>
    <property type="match status" value="1"/>
</dbReference>
<reference evidence="6 7" key="1">
    <citation type="submission" date="2018-11" db="EMBL/GenBank/DDBJ databases">
        <title>Genomes From Bacteria Associated with the Canine Oral Cavity: a Test Case for Automated Genome-Based Taxonomic Assignment.</title>
        <authorList>
            <person name="Coil D.A."/>
            <person name="Jospin G."/>
            <person name="Darling A.E."/>
            <person name="Wallis C."/>
            <person name="Davis I.J."/>
            <person name="Harris S."/>
            <person name="Eisen J.A."/>
            <person name="Holcombe L.J."/>
            <person name="O'Flynn C."/>
        </authorList>
    </citation>
    <scope>NUCLEOTIDE SEQUENCE [LARGE SCALE GENOMIC DNA]</scope>
    <source>
        <strain evidence="6 7">OH4621_COT-116</strain>
    </source>
</reference>
<gene>
    <name evidence="6" type="ORF">EII38_04690</name>
</gene>
<evidence type="ECO:0000256" key="3">
    <source>
        <dbReference type="ARBA" id="ARBA00022741"/>
    </source>
</evidence>
<comment type="caution">
    <text evidence="6">The sequence shown here is derived from an EMBL/GenBank/DDBJ whole genome shotgun (WGS) entry which is preliminary data.</text>
</comment>
<dbReference type="AlphaFoldDB" id="A0A3P1VBC6"/>
<dbReference type="PROSITE" id="PS00211">
    <property type="entry name" value="ABC_TRANSPORTER_1"/>
    <property type="match status" value="1"/>
</dbReference>
<organism evidence="6 7">
    <name type="scientific">Streptococcus minor</name>
    <dbReference type="NCBI Taxonomy" id="229549"/>
    <lineage>
        <taxon>Bacteria</taxon>
        <taxon>Bacillati</taxon>
        <taxon>Bacillota</taxon>
        <taxon>Bacilli</taxon>
        <taxon>Lactobacillales</taxon>
        <taxon>Streptococcaceae</taxon>
        <taxon>Streptococcus</taxon>
    </lineage>
</organism>
<comment type="similarity">
    <text evidence="1">Belongs to the ABC transporter superfamily.</text>
</comment>
<accession>A0A3P1VBC6</accession>
<dbReference type="EMBL" id="RQZA01000003">
    <property type="protein sequence ID" value="RRD31522.1"/>
    <property type="molecule type" value="Genomic_DNA"/>
</dbReference>
<dbReference type="Gene3D" id="3.40.50.300">
    <property type="entry name" value="P-loop containing nucleotide triphosphate hydrolases"/>
    <property type="match status" value="1"/>
</dbReference>
<proteinExistence type="inferred from homology"/>
<keyword evidence="7" id="KW-1185">Reference proteome</keyword>
<dbReference type="PANTHER" id="PTHR42711:SF5">
    <property type="entry name" value="ABC TRANSPORTER ATP-BINDING PROTEIN NATA"/>
    <property type="match status" value="1"/>
</dbReference>
<evidence type="ECO:0000256" key="4">
    <source>
        <dbReference type="ARBA" id="ARBA00022840"/>
    </source>
</evidence>
<dbReference type="Pfam" id="PF00005">
    <property type="entry name" value="ABC_tran"/>
    <property type="match status" value="1"/>
</dbReference>
<dbReference type="InterPro" id="IPR003439">
    <property type="entry name" value="ABC_transporter-like_ATP-bd"/>
</dbReference>
<protein>
    <submittedName>
        <fullName evidence="6">ABC transporter ATP-binding protein</fullName>
    </submittedName>
</protein>
<evidence type="ECO:0000256" key="1">
    <source>
        <dbReference type="ARBA" id="ARBA00005417"/>
    </source>
</evidence>
<sequence>MEIRLKNVRKKYGSFEALKGIDLVFEEGKFYGLLGPNGAGKTTLFNLLIQNFKQSSGEITWEVDGKTLSTKDFYRHIGIVFQSNRLDDNLTVEENLISRGALYGLSKHQVQDRIEELKTYLDVSAIKKQKYGSLSGGQKRKVDIARALLPQPSLLLLDEPTTGLDPQSRHDLWAAIDQLNKKANMTVVLITHYLEEMAGCDILNVLIAGNLYYSGDIANFIEQHSTTNLSLTLKPEETVDSLAISKFVNKCQVLSKNEIIFKGVSVEEMMEIISENQDTSIIESFNVEYSNLEAAYLNLLKEKEGDNNV</sequence>
<name>A0A3P1VBC6_9STRE</name>
<dbReference type="PANTHER" id="PTHR42711">
    <property type="entry name" value="ABC TRANSPORTER ATP-BINDING PROTEIN"/>
    <property type="match status" value="1"/>
</dbReference>
<keyword evidence="4 6" id="KW-0067">ATP-binding</keyword>
<dbReference type="Proteomes" id="UP000281771">
    <property type="component" value="Unassembled WGS sequence"/>
</dbReference>
<dbReference type="RefSeq" id="WP_124776461.1">
    <property type="nucleotide sequence ID" value="NZ_RQZA01000003.1"/>
</dbReference>
<evidence type="ECO:0000256" key="2">
    <source>
        <dbReference type="ARBA" id="ARBA00022448"/>
    </source>
</evidence>
<evidence type="ECO:0000313" key="6">
    <source>
        <dbReference type="EMBL" id="RRD31522.1"/>
    </source>
</evidence>
<evidence type="ECO:0000313" key="7">
    <source>
        <dbReference type="Proteomes" id="UP000281771"/>
    </source>
</evidence>
<dbReference type="InterPro" id="IPR050763">
    <property type="entry name" value="ABC_transporter_ATP-binding"/>
</dbReference>
<keyword evidence="3" id="KW-0547">Nucleotide-binding</keyword>
<dbReference type="InterPro" id="IPR003593">
    <property type="entry name" value="AAA+_ATPase"/>
</dbReference>
<dbReference type="SUPFAM" id="SSF52540">
    <property type="entry name" value="P-loop containing nucleoside triphosphate hydrolases"/>
    <property type="match status" value="1"/>
</dbReference>
<evidence type="ECO:0000259" key="5">
    <source>
        <dbReference type="PROSITE" id="PS50893"/>
    </source>
</evidence>
<dbReference type="GO" id="GO:0005524">
    <property type="term" value="F:ATP binding"/>
    <property type="evidence" value="ECO:0007669"/>
    <property type="project" value="UniProtKB-KW"/>
</dbReference>
<dbReference type="InterPro" id="IPR017871">
    <property type="entry name" value="ABC_transporter-like_CS"/>
</dbReference>
<keyword evidence="2" id="KW-0813">Transport</keyword>
<dbReference type="InterPro" id="IPR027417">
    <property type="entry name" value="P-loop_NTPase"/>
</dbReference>
<feature type="domain" description="ABC transporter" evidence="5">
    <location>
        <begin position="3"/>
        <end position="233"/>
    </location>
</feature>
<dbReference type="GO" id="GO:0016887">
    <property type="term" value="F:ATP hydrolysis activity"/>
    <property type="evidence" value="ECO:0007669"/>
    <property type="project" value="InterPro"/>
</dbReference>